<dbReference type="Proteomes" id="UP000801492">
    <property type="component" value="Unassembled WGS sequence"/>
</dbReference>
<sequence length="310" mass="36128">MSSLEGGSSASLLDNSVSNAKIWCPISTTISPLPLPRFQFTNVPSISFNINNEATVLDFVELFLDQNLRKIVLDETNRFVENKRDSKWIWLTDDELMVFFATNILMLIIKKPTMPQYWSKKKIIITLIFKRIIDRKQFLLIKKYMHFYEDTNFNASTHPNAKLYKILSIDSYLNEKFQSLYTPDEDVTIDESLMLFKGRLGWKQYIPLKKAKFGIKSYMLCESKSSYVWNFVIYMGKGTQYDPNYVSYSCSTKIVTTLLKLLLGKEYCLTTDNFYMSPELADILIQHKTGNYGTVRANRKDMPNELKKKN</sequence>
<dbReference type="InterPro" id="IPR029526">
    <property type="entry name" value="PGBD"/>
</dbReference>
<dbReference type="OrthoDB" id="6740508at2759"/>
<organism evidence="2 3">
    <name type="scientific">Ignelater luminosus</name>
    <name type="common">Cucubano</name>
    <name type="synonym">Pyrophorus luminosus</name>
    <dbReference type="NCBI Taxonomy" id="2038154"/>
    <lineage>
        <taxon>Eukaryota</taxon>
        <taxon>Metazoa</taxon>
        <taxon>Ecdysozoa</taxon>
        <taxon>Arthropoda</taxon>
        <taxon>Hexapoda</taxon>
        <taxon>Insecta</taxon>
        <taxon>Pterygota</taxon>
        <taxon>Neoptera</taxon>
        <taxon>Endopterygota</taxon>
        <taxon>Coleoptera</taxon>
        <taxon>Polyphaga</taxon>
        <taxon>Elateriformia</taxon>
        <taxon>Elateroidea</taxon>
        <taxon>Elateridae</taxon>
        <taxon>Agrypninae</taxon>
        <taxon>Pyrophorini</taxon>
        <taxon>Ignelater</taxon>
    </lineage>
</organism>
<proteinExistence type="predicted"/>
<accession>A0A8K0CBA9</accession>
<dbReference type="PANTHER" id="PTHR46599">
    <property type="entry name" value="PIGGYBAC TRANSPOSABLE ELEMENT-DERIVED PROTEIN 4"/>
    <property type="match status" value="1"/>
</dbReference>
<keyword evidence="3" id="KW-1185">Reference proteome</keyword>
<evidence type="ECO:0000313" key="2">
    <source>
        <dbReference type="EMBL" id="KAF2882122.1"/>
    </source>
</evidence>
<feature type="domain" description="PiggyBac transposable element-derived protein" evidence="1">
    <location>
        <begin position="61"/>
        <end position="309"/>
    </location>
</feature>
<evidence type="ECO:0000259" key="1">
    <source>
        <dbReference type="Pfam" id="PF13843"/>
    </source>
</evidence>
<dbReference type="PANTHER" id="PTHR46599:SF3">
    <property type="entry name" value="PIGGYBAC TRANSPOSABLE ELEMENT-DERIVED PROTEIN 4"/>
    <property type="match status" value="1"/>
</dbReference>
<dbReference type="Pfam" id="PF13843">
    <property type="entry name" value="DDE_Tnp_1_7"/>
    <property type="match status" value="1"/>
</dbReference>
<protein>
    <recommendedName>
        <fullName evidence="1">PiggyBac transposable element-derived protein domain-containing protein</fullName>
    </recommendedName>
</protein>
<gene>
    <name evidence="2" type="ORF">ILUMI_24044</name>
</gene>
<dbReference type="EMBL" id="VTPC01090650">
    <property type="protein sequence ID" value="KAF2882122.1"/>
    <property type="molecule type" value="Genomic_DNA"/>
</dbReference>
<name>A0A8K0CBA9_IGNLU</name>
<comment type="caution">
    <text evidence="2">The sequence shown here is derived from an EMBL/GenBank/DDBJ whole genome shotgun (WGS) entry which is preliminary data.</text>
</comment>
<dbReference type="AlphaFoldDB" id="A0A8K0CBA9"/>
<reference evidence="2" key="1">
    <citation type="submission" date="2019-08" db="EMBL/GenBank/DDBJ databases">
        <title>The genome of the North American firefly Photinus pyralis.</title>
        <authorList>
            <consortium name="Photinus pyralis genome working group"/>
            <person name="Fallon T.R."/>
            <person name="Sander Lower S.E."/>
            <person name="Weng J.-K."/>
        </authorList>
    </citation>
    <scope>NUCLEOTIDE SEQUENCE</scope>
    <source>
        <strain evidence="2">TRF0915ILg1</strain>
        <tissue evidence="2">Whole body</tissue>
    </source>
</reference>
<evidence type="ECO:0000313" key="3">
    <source>
        <dbReference type="Proteomes" id="UP000801492"/>
    </source>
</evidence>